<dbReference type="EMBL" id="LWDV01000008">
    <property type="protein sequence ID" value="OCL27383.1"/>
    <property type="molecule type" value="Genomic_DNA"/>
</dbReference>
<dbReference type="RefSeq" id="WP_068717207.1">
    <property type="nucleotide sequence ID" value="NZ_LWDV01000008.1"/>
</dbReference>
<dbReference type="InterPro" id="IPR009040">
    <property type="entry name" value="Ferritin-like_diiron"/>
</dbReference>
<evidence type="ECO:0000313" key="9">
    <source>
        <dbReference type="Proteomes" id="UP000093514"/>
    </source>
</evidence>
<dbReference type="CDD" id="cd01041">
    <property type="entry name" value="Rubrerythrin"/>
    <property type="match status" value="1"/>
</dbReference>
<feature type="domain" description="Rubredoxin-like" evidence="6">
    <location>
        <begin position="153"/>
        <end position="187"/>
    </location>
</feature>
<dbReference type="InterPro" id="IPR048574">
    <property type="entry name" value="RUBY_RBDX"/>
</dbReference>
<dbReference type="InterPro" id="IPR052364">
    <property type="entry name" value="Rubrerythrin"/>
</dbReference>
<protein>
    <submittedName>
        <fullName evidence="8">Rubrerythrin</fullName>
    </submittedName>
</protein>
<dbReference type="GO" id="GO:0016491">
    <property type="term" value="F:oxidoreductase activity"/>
    <property type="evidence" value="ECO:0007669"/>
    <property type="project" value="InterPro"/>
</dbReference>
<dbReference type="CDD" id="cd00729">
    <property type="entry name" value="rubredoxin_SM"/>
    <property type="match status" value="1"/>
</dbReference>
<gene>
    <name evidence="8" type="ORF">U472_07960</name>
</gene>
<dbReference type="AlphaFoldDB" id="A0A1C0AAU4"/>
<evidence type="ECO:0000259" key="7">
    <source>
        <dbReference type="PROSITE" id="PS50905"/>
    </source>
</evidence>
<evidence type="ECO:0000256" key="1">
    <source>
        <dbReference type="ARBA" id="ARBA00001965"/>
    </source>
</evidence>
<dbReference type="GO" id="GO:0005506">
    <property type="term" value="F:iron ion binding"/>
    <property type="evidence" value="ECO:0007669"/>
    <property type="project" value="InterPro"/>
</dbReference>
<dbReference type="PROSITE" id="PS50905">
    <property type="entry name" value="FERRITIN_LIKE"/>
    <property type="match status" value="1"/>
</dbReference>
<dbReference type="Gene3D" id="2.20.28.10">
    <property type="match status" value="1"/>
</dbReference>
<keyword evidence="2" id="KW-0813">Transport</keyword>
<dbReference type="InterPro" id="IPR003251">
    <property type="entry name" value="Rr_diiron-bd_dom"/>
</dbReference>
<proteinExistence type="predicted"/>
<dbReference type="InterPro" id="IPR024934">
    <property type="entry name" value="Rubredoxin-like_dom"/>
</dbReference>
<feature type="domain" description="Ferritin-like diiron" evidence="7">
    <location>
        <begin position="3"/>
        <end position="146"/>
    </location>
</feature>
<evidence type="ECO:0000313" key="8">
    <source>
        <dbReference type="EMBL" id="OCL27383.1"/>
    </source>
</evidence>
<sequence>MASLKGTKTEQNLLKAFAGESQARTRYTYFASQAKKEGFRQIEAIFLETARNEKEHAKVFFKFLEGGNVEITAAYPAGVIGTTEENLEAAAAGENEEHTELYPEFARVADEEGFPKIAVAFRKIAEVEVEHEKRYLKLLKNVRENKVFAKDKTVRWKCDNCGYVHEGDKAPKKCPACAHPQDFFELKETNY</sequence>
<evidence type="ECO:0000256" key="4">
    <source>
        <dbReference type="ARBA" id="ARBA00022982"/>
    </source>
</evidence>
<accession>A0A1C0AAU4</accession>
<evidence type="ECO:0000256" key="3">
    <source>
        <dbReference type="ARBA" id="ARBA00022723"/>
    </source>
</evidence>
<name>A0A1C0AAU4_9FIRM</name>
<keyword evidence="4" id="KW-0249">Electron transport</keyword>
<dbReference type="Pfam" id="PF21349">
    <property type="entry name" value="RUBY_RBDX"/>
    <property type="match status" value="1"/>
</dbReference>
<dbReference type="OrthoDB" id="9799749at2"/>
<reference evidence="8 9" key="2">
    <citation type="submission" date="2016-08" db="EMBL/GenBank/DDBJ databases">
        <title>Orenia metallireducens sp. nov. strain Z6, a Novel Metal-reducing Firmicute from the Deep Subsurface.</title>
        <authorList>
            <person name="Maxim B.I."/>
            <person name="Kenneth K."/>
            <person name="Flynn T.M."/>
            <person name="Oloughlin E.J."/>
            <person name="Locke R.A."/>
            <person name="Weber J.R."/>
            <person name="Egan S.M."/>
            <person name="Mackie R.I."/>
            <person name="Cann I.K."/>
        </authorList>
    </citation>
    <scope>NUCLEOTIDE SEQUENCE [LARGE SCALE GENOMIC DNA]</scope>
    <source>
        <strain evidence="8 9">Z6</strain>
    </source>
</reference>
<evidence type="ECO:0000256" key="5">
    <source>
        <dbReference type="ARBA" id="ARBA00023004"/>
    </source>
</evidence>
<dbReference type="NCBIfam" id="NF045767">
    <property type="entry name" value="RuberyRbr"/>
    <property type="match status" value="1"/>
</dbReference>
<keyword evidence="3" id="KW-0479">Metal-binding</keyword>
<dbReference type="Gene3D" id="1.20.1260.10">
    <property type="match status" value="1"/>
</dbReference>
<keyword evidence="9" id="KW-1185">Reference proteome</keyword>
<dbReference type="InterPro" id="IPR012347">
    <property type="entry name" value="Ferritin-like"/>
</dbReference>
<reference evidence="9" key="1">
    <citation type="submission" date="2016-07" db="EMBL/GenBank/DDBJ databases">
        <authorList>
            <person name="Florea S."/>
            <person name="Webb J.S."/>
            <person name="Jaromczyk J."/>
            <person name="Schardl C.L."/>
        </authorList>
    </citation>
    <scope>NUCLEOTIDE SEQUENCE [LARGE SCALE GENOMIC DNA]</scope>
    <source>
        <strain evidence="9">Z6</strain>
    </source>
</reference>
<dbReference type="InterPro" id="IPR009078">
    <property type="entry name" value="Ferritin-like_SF"/>
</dbReference>
<dbReference type="FunFam" id="2.20.28.10:FF:000018">
    <property type="entry name" value="Rubrerythrin"/>
    <property type="match status" value="1"/>
</dbReference>
<dbReference type="PANTHER" id="PTHR43865">
    <property type="entry name" value="RUBRERYTHRIN-RELATED"/>
    <property type="match status" value="1"/>
</dbReference>
<comment type="caution">
    <text evidence="8">The sequence shown here is derived from an EMBL/GenBank/DDBJ whole genome shotgun (WGS) entry which is preliminary data.</text>
</comment>
<dbReference type="SUPFAM" id="SSF47240">
    <property type="entry name" value="Ferritin-like"/>
    <property type="match status" value="1"/>
</dbReference>
<evidence type="ECO:0000259" key="6">
    <source>
        <dbReference type="PROSITE" id="PS50903"/>
    </source>
</evidence>
<dbReference type="PANTHER" id="PTHR43865:SF1">
    <property type="entry name" value="RUBRERYTHRIN-RELATED"/>
    <property type="match status" value="1"/>
</dbReference>
<dbReference type="PROSITE" id="PS50903">
    <property type="entry name" value="RUBREDOXIN_LIKE"/>
    <property type="match status" value="1"/>
</dbReference>
<keyword evidence="5" id="KW-0408">Iron</keyword>
<dbReference type="Pfam" id="PF02915">
    <property type="entry name" value="Rubrerythrin"/>
    <property type="match status" value="1"/>
</dbReference>
<evidence type="ECO:0000256" key="2">
    <source>
        <dbReference type="ARBA" id="ARBA00022448"/>
    </source>
</evidence>
<dbReference type="SUPFAM" id="SSF57802">
    <property type="entry name" value="Rubredoxin-like"/>
    <property type="match status" value="1"/>
</dbReference>
<comment type="cofactor">
    <cofactor evidence="1">
        <name>Fe(3+)</name>
        <dbReference type="ChEBI" id="CHEBI:29034"/>
    </cofactor>
</comment>
<organism evidence="8 9">
    <name type="scientific">Orenia metallireducens</name>
    <dbReference type="NCBI Taxonomy" id="1413210"/>
    <lineage>
        <taxon>Bacteria</taxon>
        <taxon>Bacillati</taxon>
        <taxon>Bacillota</taxon>
        <taxon>Clostridia</taxon>
        <taxon>Halanaerobiales</taxon>
        <taxon>Halobacteroidaceae</taxon>
        <taxon>Orenia</taxon>
    </lineage>
</organism>
<dbReference type="Proteomes" id="UP000093514">
    <property type="component" value="Unassembled WGS sequence"/>
</dbReference>